<dbReference type="InterPro" id="IPR026906">
    <property type="entry name" value="LRR_5"/>
</dbReference>
<dbReference type="AlphaFoldDB" id="A0AAD3HB27"/>
<dbReference type="SUPFAM" id="SSF52058">
    <property type="entry name" value="L domain-like"/>
    <property type="match status" value="1"/>
</dbReference>
<evidence type="ECO:0000313" key="1">
    <source>
        <dbReference type="EMBL" id="GFH56553.1"/>
    </source>
</evidence>
<accession>A0AAD3HB27</accession>
<dbReference type="Gene3D" id="3.80.10.10">
    <property type="entry name" value="Ribonuclease Inhibitor"/>
    <property type="match status" value="1"/>
</dbReference>
<name>A0AAD3HB27_9STRA</name>
<protein>
    <submittedName>
        <fullName evidence="1">FAD/NAD(P)-binding domain-containing protein</fullName>
    </submittedName>
</protein>
<dbReference type="EMBL" id="BLLK01000052">
    <property type="protein sequence ID" value="GFH56553.1"/>
    <property type="molecule type" value="Genomic_DNA"/>
</dbReference>
<dbReference type="Proteomes" id="UP001054902">
    <property type="component" value="Unassembled WGS sequence"/>
</dbReference>
<organism evidence="1 2">
    <name type="scientific">Chaetoceros tenuissimus</name>
    <dbReference type="NCBI Taxonomy" id="426638"/>
    <lineage>
        <taxon>Eukaryota</taxon>
        <taxon>Sar</taxon>
        <taxon>Stramenopiles</taxon>
        <taxon>Ochrophyta</taxon>
        <taxon>Bacillariophyta</taxon>
        <taxon>Coscinodiscophyceae</taxon>
        <taxon>Chaetocerotophycidae</taxon>
        <taxon>Chaetocerotales</taxon>
        <taxon>Chaetocerotaceae</taxon>
        <taxon>Chaetoceros</taxon>
    </lineage>
</organism>
<evidence type="ECO:0000313" key="2">
    <source>
        <dbReference type="Proteomes" id="UP001054902"/>
    </source>
</evidence>
<dbReference type="Pfam" id="PF13306">
    <property type="entry name" value="LRR_5"/>
    <property type="match status" value="1"/>
</dbReference>
<dbReference type="InterPro" id="IPR032675">
    <property type="entry name" value="LRR_dom_sf"/>
</dbReference>
<gene>
    <name evidence="1" type="ORF">CTEN210_13029</name>
</gene>
<reference evidence="1 2" key="1">
    <citation type="journal article" date="2021" name="Sci. Rep.">
        <title>The genome of the diatom Chaetoceros tenuissimus carries an ancient integrated fragment of an extant virus.</title>
        <authorList>
            <person name="Hongo Y."/>
            <person name="Kimura K."/>
            <person name="Takaki Y."/>
            <person name="Yoshida Y."/>
            <person name="Baba S."/>
            <person name="Kobayashi G."/>
            <person name="Nagasaki K."/>
            <person name="Hano T."/>
            <person name="Tomaru Y."/>
        </authorList>
    </citation>
    <scope>NUCLEOTIDE SEQUENCE [LARGE SCALE GENOMIC DNA]</scope>
    <source>
        <strain evidence="1 2">NIES-3715</strain>
    </source>
</reference>
<comment type="caution">
    <text evidence="1">The sequence shown here is derived from an EMBL/GenBank/DDBJ whole genome shotgun (WGS) entry which is preliminary data.</text>
</comment>
<sequence>MSDTVERIEWRAFDKCTSSVFVKLSRNLKFIDGYVFQNCTFLEAMYIPQSCVEVHTQAFYNCKRLKLLIASWDAVHGDGIVRGTALIEASPFEKIAFGEYDTRITTHEQVNEWIRNLNHEEIYSLHVLVCGRFACDGSVVRYLLPKEPNILISENRSVWRGLAPNIVTKGKALYFRGSTSEGVASIFSTGKQTGSSWTIISDEVLGKAESSEDAKERVLRALESMDDYPLING</sequence>
<keyword evidence="2" id="KW-1185">Reference proteome</keyword>
<proteinExistence type="predicted"/>